<sequence length="91" mass="10842">MKLENTTITIKYLGVVTVLGMLINDKEVKEIQYLIKREMDEILFDLEDERIDHIVKRAMEERYKILFTLFKRVAPTNECLRYIRTSSSKSL</sequence>
<name>A0ABT9V7M0_9BACL</name>
<gene>
    <name evidence="1" type="ORF">J2S07_003278</name>
</gene>
<dbReference type="EMBL" id="JAUSTU010000018">
    <property type="protein sequence ID" value="MDQ0156953.1"/>
    <property type="molecule type" value="Genomic_DNA"/>
</dbReference>
<evidence type="ECO:0000313" key="2">
    <source>
        <dbReference type="Proteomes" id="UP001231362"/>
    </source>
</evidence>
<dbReference type="Proteomes" id="UP001231362">
    <property type="component" value="Unassembled WGS sequence"/>
</dbReference>
<proteinExistence type="predicted"/>
<organism evidence="1 2">
    <name type="scientific">Anoxybacillus andreesenii</name>
    <dbReference type="NCBI Taxonomy" id="1325932"/>
    <lineage>
        <taxon>Bacteria</taxon>
        <taxon>Bacillati</taxon>
        <taxon>Bacillota</taxon>
        <taxon>Bacilli</taxon>
        <taxon>Bacillales</taxon>
        <taxon>Anoxybacillaceae</taxon>
        <taxon>Anoxybacillus</taxon>
    </lineage>
</organism>
<evidence type="ECO:0000313" key="1">
    <source>
        <dbReference type="EMBL" id="MDQ0156953.1"/>
    </source>
</evidence>
<reference evidence="1 2" key="1">
    <citation type="submission" date="2023-07" db="EMBL/GenBank/DDBJ databases">
        <title>Genomic Encyclopedia of Type Strains, Phase IV (KMG-IV): sequencing the most valuable type-strain genomes for metagenomic binning, comparative biology and taxonomic classification.</title>
        <authorList>
            <person name="Goeker M."/>
        </authorList>
    </citation>
    <scope>NUCLEOTIDE SEQUENCE [LARGE SCALE GENOMIC DNA]</scope>
    <source>
        <strain evidence="1 2">DSM 23948</strain>
    </source>
</reference>
<comment type="caution">
    <text evidence="1">The sequence shown here is derived from an EMBL/GenBank/DDBJ whole genome shotgun (WGS) entry which is preliminary data.</text>
</comment>
<protein>
    <submittedName>
        <fullName evidence="1">Uncharacterized protein</fullName>
    </submittedName>
</protein>
<accession>A0ABT9V7M0</accession>
<keyword evidence="2" id="KW-1185">Reference proteome</keyword>